<dbReference type="PANTHER" id="PTHR42842">
    <property type="entry name" value="FAD/NAD(P)-BINDING OXIDOREDUCTASE"/>
    <property type="match status" value="1"/>
</dbReference>
<dbReference type="RefSeq" id="WP_329958958.1">
    <property type="nucleotide sequence ID" value="NZ_AP023415.1"/>
</dbReference>
<gene>
    <name evidence="2" type="ORF">MM35RIKEN_04440</name>
</gene>
<name>A0A810PVW5_9FIRM</name>
<dbReference type="InterPro" id="IPR036188">
    <property type="entry name" value="FAD/NAD-bd_sf"/>
</dbReference>
<keyword evidence="3" id="KW-1185">Reference proteome</keyword>
<feature type="domain" description="FAD-dependent protein C-terminal" evidence="1">
    <location>
        <begin position="5"/>
        <end position="200"/>
    </location>
</feature>
<sequence length="251" mass="26781">MEAKPFAVGVRIEHLQSRMDAVQYKEYAGHPALPVSSYKLSCHLPDGRGVFSFCVCPGGQVVAAASEPRRTVTNGMSEYARSGENINGGLLVGVSPRDFGSDHPLAGIAFQRRLEEAAYRLGGGFTAPCQRVEDFLHHRPSTGCASVRPSYRPGVRYADLHDCLPDFIAGALEQALPLLDKKLPGFADGDALLTAVESRSSAPVRIPRNEDYESNITGLYPCGEGAGYAGGILSAAADGMRCAEKILAKNL</sequence>
<dbReference type="SUPFAM" id="SSF51905">
    <property type="entry name" value="FAD/NAD(P)-binding domain"/>
    <property type="match status" value="1"/>
</dbReference>
<dbReference type="Pfam" id="PF21688">
    <property type="entry name" value="FAD-depend_C"/>
    <property type="match status" value="1"/>
</dbReference>
<evidence type="ECO:0000313" key="2">
    <source>
        <dbReference type="EMBL" id="BCK78252.1"/>
    </source>
</evidence>
<dbReference type="Proteomes" id="UP000681343">
    <property type="component" value="Chromosome"/>
</dbReference>
<organism evidence="2 3">
    <name type="scientific">Vescimonas fastidiosa</name>
    <dbReference type="NCBI Taxonomy" id="2714353"/>
    <lineage>
        <taxon>Bacteria</taxon>
        <taxon>Bacillati</taxon>
        <taxon>Bacillota</taxon>
        <taxon>Clostridia</taxon>
        <taxon>Eubacteriales</taxon>
        <taxon>Oscillospiraceae</taxon>
        <taxon>Vescimonas</taxon>
    </lineage>
</organism>
<accession>A0A810PVW5</accession>
<dbReference type="InterPro" id="IPR028348">
    <property type="entry name" value="FAD-binding_protein"/>
</dbReference>
<dbReference type="EMBL" id="AP023415">
    <property type="protein sequence ID" value="BCK78252.1"/>
    <property type="molecule type" value="Genomic_DNA"/>
</dbReference>
<dbReference type="AlphaFoldDB" id="A0A810PVW5"/>
<evidence type="ECO:0000313" key="3">
    <source>
        <dbReference type="Proteomes" id="UP000681343"/>
    </source>
</evidence>
<dbReference type="InterPro" id="IPR049516">
    <property type="entry name" value="FAD-depend_C"/>
</dbReference>
<protein>
    <recommendedName>
        <fullName evidence="1">FAD-dependent protein C-terminal domain-containing protein</fullName>
    </recommendedName>
</protein>
<reference evidence="2" key="1">
    <citation type="submission" date="2020-09" db="EMBL/GenBank/DDBJ databases">
        <title>New species isolated from human feces.</title>
        <authorList>
            <person name="Kitahara M."/>
            <person name="Shigeno Y."/>
            <person name="Shime M."/>
            <person name="Matsumoto Y."/>
            <person name="Nakamura S."/>
            <person name="Motooka D."/>
            <person name="Fukuoka S."/>
            <person name="Nishikawa H."/>
            <person name="Benno Y."/>
        </authorList>
    </citation>
    <scope>NUCLEOTIDE SEQUENCE</scope>
    <source>
        <strain evidence="2">MM35</strain>
    </source>
</reference>
<dbReference type="KEGG" id="vfa:MM35RIKEN_04440"/>
<proteinExistence type="predicted"/>
<dbReference type="Gene3D" id="3.50.50.60">
    <property type="entry name" value="FAD/NAD(P)-binding domain"/>
    <property type="match status" value="1"/>
</dbReference>
<dbReference type="PANTHER" id="PTHR42842:SF3">
    <property type="entry name" value="FAD_NAD(P)-BINDING OXIDOREDUCTASE FAMILY PROTEIN"/>
    <property type="match status" value="1"/>
</dbReference>
<evidence type="ECO:0000259" key="1">
    <source>
        <dbReference type="Pfam" id="PF21688"/>
    </source>
</evidence>